<accession>A0ABU3N7V0</accession>
<sequence length="45" mass="5044">MPRYFLNIYNDEDVLDEDGTDFPDLAAAKQEAIRGARGMMADHVA</sequence>
<protein>
    <recommendedName>
        <fullName evidence="1">DUF6894 domain-containing protein</fullName>
    </recommendedName>
</protein>
<dbReference type="InterPro" id="IPR054189">
    <property type="entry name" value="DUF6894"/>
</dbReference>
<reference evidence="2" key="1">
    <citation type="submission" date="2022-04" db="EMBL/GenBank/DDBJ databases">
        <title>Tomato heritable bacteria conferring resistance against bacterial wilt.</title>
        <authorList>
            <person name="Yin J."/>
        </authorList>
    </citation>
    <scope>NUCLEOTIDE SEQUENCE</scope>
    <source>
        <strain evidence="2">Cra20</strain>
    </source>
</reference>
<dbReference type="EMBL" id="JALMLT010000005">
    <property type="protein sequence ID" value="MDT8760533.1"/>
    <property type="molecule type" value="Genomic_DNA"/>
</dbReference>
<gene>
    <name evidence="2" type="ORF">MZO42_17670</name>
</gene>
<comment type="caution">
    <text evidence="2">The sequence shown here is derived from an EMBL/GenBank/DDBJ whole genome shotgun (WGS) entry which is preliminary data.</text>
</comment>
<feature type="domain" description="DUF6894" evidence="1">
    <location>
        <begin position="3"/>
        <end position="44"/>
    </location>
</feature>
<organism evidence="2">
    <name type="scientific">Sphingomonas psychrotolerans</name>
    <dbReference type="NCBI Taxonomy" id="1327635"/>
    <lineage>
        <taxon>Bacteria</taxon>
        <taxon>Pseudomonadati</taxon>
        <taxon>Pseudomonadota</taxon>
        <taxon>Alphaproteobacteria</taxon>
        <taxon>Sphingomonadales</taxon>
        <taxon>Sphingomonadaceae</taxon>
        <taxon>Sphingomonas</taxon>
    </lineage>
</organism>
<proteinExistence type="predicted"/>
<dbReference type="Pfam" id="PF21834">
    <property type="entry name" value="DUF6894"/>
    <property type="match status" value="1"/>
</dbReference>
<evidence type="ECO:0000313" key="2">
    <source>
        <dbReference type="EMBL" id="MDT8760533.1"/>
    </source>
</evidence>
<evidence type="ECO:0000259" key="1">
    <source>
        <dbReference type="Pfam" id="PF21834"/>
    </source>
</evidence>
<name>A0ABU3N7V0_9SPHN</name>